<dbReference type="SUPFAM" id="SSF51338">
    <property type="entry name" value="Composite domain of metallo-dependent hydrolases"/>
    <property type="match status" value="1"/>
</dbReference>
<evidence type="ECO:0000256" key="3">
    <source>
        <dbReference type="ARBA" id="ARBA00018029"/>
    </source>
</evidence>
<dbReference type="Gene3D" id="3.20.20.140">
    <property type="entry name" value="Metal-dependent hydrolases"/>
    <property type="match status" value="1"/>
</dbReference>
<dbReference type="GO" id="GO:0006046">
    <property type="term" value="P:N-acetylglucosamine catabolic process"/>
    <property type="evidence" value="ECO:0007669"/>
    <property type="project" value="TreeGrafter"/>
</dbReference>
<dbReference type="InterPro" id="IPR003764">
    <property type="entry name" value="GlcNAc_6-P_deAcase"/>
</dbReference>
<keyword evidence="5 9" id="KW-0378">Hydrolase</keyword>
<dbReference type="FunFam" id="3.20.20.140:FF:000004">
    <property type="entry name" value="N-acetylglucosamine-6-phosphate deacetylase"/>
    <property type="match status" value="1"/>
</dbReference>
<dbReference type="NCBIfam" id="TIGR00221">
    <property type="entry name" value="nagA"/>
    <property type="match status" value="1"/>
</dbReference>
<keyword evidence="6 9" id="KW-0119">Carbohydrate metabolism</keyword>
<comment type="caution">
    <text evidence="13">The sequence shown here is derived from an EMBL/GenBank/DDBJ whole genome shotgun (WGS) entry which is preliminary data.</text>
</comment>
<evidence type="ECO:0000256" key="6">
    <source>
        <dbReference type="ARBA" id="ARBA00023277"/>
    </source>
</evidence>
<evidence type="ECO:0000313" key="14">
    <source>
        <dbReference type="Proteomes" id="UP000078534"/>
    </source>
</evidence>
<comment type="pathway">
    <text evidence="8">Amino-sugar metabolism; N-acetylneuraminate degradation; D-fructose 6-phosphate from N-acetylneuraminate: step 4/5.</text>
</comment>
<feature type="active site" description="Proton donor/acceptor" evidence="10">
    <location>
        <position position="285"/>
    </location>
</feature>
<evidence type="ECO:0000256" key="5">
    <source>
        <dbReference type="ARBA" id="ARBA00022801"/>
    </source>
</evidence>
<dbReference type="AlphaFoldDB" id="A0A179SUH9"/>
<evidence type="ECO:0000256" key="11">
    <source>
        <dbReference type="PIRSR" id="PIRSR038994-3"/>
    </source>
</evidence>
<comment type="cofactor">
    <cofactor evidence="11">
        <name>a divalent metal cation</name>
        <dbReference type="ChEBI" id="CHEBI:60240"/>
    </cofactor>
    <text evidence="11">Binds 1 divalent metal cation per subunit.</text>
</comment>
<keyword evidence="14" id="KW-1185">Reference proteome</keyword>
<dbReference type="EMBL" id="LWSG01000034">
    <property type="protein sequence ID" value="OAS83953.1"/>
    <property type="molecule type" value="Genomic_DNA"/>
</dbReference>
<dbReference type="InterPro" id="IPR011059">
    <property type="entry name" value="Metal-dep_hydrolase_composite"/>
</dbReference>
<sequence>MNSSSKKVMLQHGTTYAENQVIKNSYIKIDDGRITEIGPTNDLSDSSDYQIINIPDGFSIIPGMIDIHIHGANGADTMDATQEALDIMSSTLPREGTTSFLATTMTEDPSAIANALRNAGEYIDSFQSEGNAEILGIHLEGPFIHKDKAGAQPIHHILDPNLETFKLWKELSNNHIKLVTLAPELPGGGEVLQYLKNQGIIGSIAHSQATYDQVLEAIENGLNHVTHLFNQMTGLHHRDPGIVGAAFLRNELMVEIIVDGIHVRPEIVDLAFNQITDERMILITDSMRAKWLKNGVYDLGGQMVTVKDDHALLDENTLAGSVLKMKDAFKNIQEYAGCDIKSAIKMASENPAKHLKVFDRKGSISIGKDADIVVLDDQMDVFMTMCKGKIAYSKQM</sequence>
<evidence type="ECO:0000313" key="13">
    <source>
        <dbReference type="EMBL" id="OAS83953.1"/>
    </source>
</evidence>
<accession>A0A179SUH9</accession>
<organism evidence="13 14">
    <name type="scientific">Metabacillus litoralis</name>
    <dbReference type="NCBI Taxonomy" id="152268"/>
    <lineage>
        <taxon>Bacteria</taxon>
        <taxon>Bacillati</taxon>
        <taxon>Bacillota</taxon>
        <taxon>Bacilli</taxon>
        <taxon>Bacillales</taxon>
        <taxon>Bacillaceae</taxon>
        <taxon>Metabacillus</taxon>
    </lineage>
</organism>
<dbReference type="PANTHER" id="PTHR11113">
    <property type="entry name" value="N-ACETYLGLUCOSAMINE-6-PHOSPHATE DEACETYLASE"/>
    <property type="match status" value="1"/>
</dbReference>
<feature type="binding site" evidence="11">
    <location>
        <position position="227"/>
    </location>
    <ligand>
        <name>Zn(2+)</name>
        <dbReference type="ChEBI" id="CHEBI:29105"/>
    </ligand>
</feature>
<dbReference type="OrthoDB" id="9776488at2"/>
<proteinExistence type="inferred from homology"/>
<dbReference type="CDD" id="cd00854">
    <property type="entry name" value="NagA"/>
    <property type="match status" value="1"/>
</dbReference>
<dbReference type="SUPFAM" id="SSF51556">
    <property type="entry name" value="Metallo-dependent hydrolases"/>
    <property type="match status" value="1"/>
</dbReference>
<gene>
    <name evidence="13" type="ORF">A6K24_07550</name>
</gene>
<evidence type="ECO:0000256" key="2">
    <source>
        <dbReference type="ARBA" id="ARBA00011899"/>
    </source>
</evidence>
<evidence type="ECO:0000259" key="12">
    <source>
        <dbReference type="Pfam" id="PF01979"/>
    </source>
</evidence>
<evidence type="ECO:0000256" key="4">
    <source>
        <dbReference type="ARBA" id="ARBA00022723"/>
    </source>
</evidence>
<dbReference type="RefSeq" id="WP_066336628.1">
    <property type="nucleotide sequence ID" value="NZ_LWSG01000034.1"/>
</dbReference>
<evidence type="ECO:0000256" key="8">
    <source>
        <dbReference type="ARBA" id="ARBA00060590"/>
    </source>
</evidence>
<dbReference type="PIRSF" id="PIRSF038994">
    <property type="entry name" value="NagA"/>
    <property type="match status" value="1"/>
</dbReference>
<feature type="domain" description="Amidohydrolase-related" evidence="12">
    <location>
        <begin position="60"/>
        <end position="390"/>
    </location>
</feature>
<evidence type="ECO:0000256" key="1">
    <source>
        <dbReference type="ARBA" id="ARBA00010716"/>
    </source>
</evidence>
<dbReference type="GO" id="GO:0046872">
    <property type="term" value="F:metal ion binding"/>
    <property type="evidence" value="ECO:0007669"/>
    <property type="project" value="UniProtKB-KW"/>
</dbReference>
<protein>
    <recommendedName>
        <fullName evidence="3">N-acetylglucosamine-6-phosphate deacetylase</fullName>
        <ecNumber evidence="2">3.5.1.25</ecNumber>
    </recommendedName>
</protein>
<dbReference type="InterPro" id="IPR006680">
    <property type="entry name" value="Amidohydro-rel"/>
</dbReference>
<dbReference type="STRING" id="152268.A6K24_07550"/>
<feature type="binding site" evidence="11">
    <location>
        <position position="140"/>
    </location>
    <ligand>
        <name>Zn(2+)</name>
        <dbReference type="ChEBI" id="CHEBI:29105"/>
    </ligand>
</feature>
<dbReference type="EC" id="3.5.1.25" evidence="2"/>
<comment type="similarity">
    <text evidence="1 9">Belongs to the metallo-dependent hydrolases superfamily. NagA family.</text>
</comment>
<dbReference type="GO" id="GO:0008448">
    <property type="term" value="F:N-acetylglucosamine-6-phosphate deacetylase activity"/>
    <property type="evidence" value="ECO:0007669"/>
    <property type="project" value="UniProtKB-EC"/>
</dbReference>
<keyword evidence="4 11" id="KW-0479">Metal-binding</keyword>
<dbReference type="Proteomes" id="UP000078534">
    <property type="component" value="Unassembled WGS sequence"/>
</dbReference>
<dbReference type="PANTHER" id="PTHR11113:SF14">
    <property type="entry name" value="N-ACETYLGLUCOSAMINE-6-PHOSPHATE DEACETYLASE"/>
    <property type="match status" value="1"/>
</dbReference>
<name>A0A179SUH9_9BACI</name>
<dbReference type="Pfam" id="PF01979">
    <property type="entry name" value="Amidohydro_1"/>
    <property type="match status" value="1"/>
</dbReference>
<evidence type="ECO:0000256" key="7">
    <source>
        <dbReference type="ARBA" id="ARBA00047647"/>
    </source>
</evidence>
<dbReference type="InterPro" id="IPR032466">
    <property type="entry name" value="Metal_Hydrolase"/>
</dbReference>
<evidence type="ECO:0000256" key="9">
    <source>
        <dbReference type="PIRNR" id="PIRNR038994"/>
    </source>
</evidence>
<dbReference type="Gene3D" id="2.30.40.10">
    <property type="entry name" value="Urease, subunit C, domain 1"/>
    <property type="match status" value="1"/>
</dbReference>
<evidence type="ECO:0000256" key="10">
    <source>
        <dbReference type="PIRSR" id="PIRSR038994-1"/>
    </source>
</evidence>
<feature type="binding site" evidence="11">
    <location>
        <position position="206"/>
    </location>
    <ligand>
        <name>Zn(2+)</name>
        <dbReference type="ChEBI" id="CHEBI:29105"/>
    </ligand>
</feature>
<reference evidence="14" key="1">
    <citation type="submission" date="2016-04" db="EMBL/GenBank/DDBJ databases">
        <authorList>
            <person name="Lyu Z."/>
            <person name="Lyu W."/>
        </authorList>
    </citation>
    <scope>NUCLEOTIDE SEQUENCE [LARGE SCALE GENOMIC DNA]</scope>
    <source>
        <strain evidence="14">C44</strain>
    </source>
</reference>
<comment type="catalytic activity">
    <reaction evidence="7">
        <text>N-acetyl-D-glucosamine 6-phosphate + H2O = D-glucosamine 6-phosphate + acetate</text>
        <dbReference type="Rhea" id="RHEA:22936"/>
        <dbReference type="ChEBI" id="CHEBI:15377"/>
        <dbReference type="ChEBI" id="CHEBI:30089"/>
        <dbReference type="ChEBI" id="CHEBI:57513"/>
        <dbReference type="ChEBI" id="CHEBI:58725"/>
        <dbReference type="EC" id="3.5.1.25"/>
    </reaction>
</comment>